<dbReference type="PROSITE" id="PS51585">
    <property type="entry name" value="SAM_MT_TPMT"/>
    <property type="match status" value="1"/>
</dbReference>
<evidence type="ECO:0000313" key="6">
    <source>
        <dbReference type="Proteomes" id="UP001464891"/>
    </source>
</evidence>
<keyword evidence="4" id="KW-0949">S-adenosyl-L-methionine</keyword>
<dbReference type="CDD" id="cd02440">
    <property type="entry name" value="AdoMet_MTases"/>
    <property type="match status" value="1"/>
</dbReference>
<evidence type="ECO:0000256" key="2">
    <source>
        <dbReference type="ARBA" id="ARBA00022603"/>
    </source>
</evidence>
<organism evidence="5 6">
    <name type="scientific">Trichocoleus desertorum GB2-A4</name>
    <dbReference type="NCBI Taxonomy" id="2933944"/>
    <lineage>
        <taxon>Bacteria</taxon>
        <taxon>Bacillati</taxon>
        <taxon>Cyanobacteriota</taxon>
        <taxon>Cyanophyceae</taxon>
        <taxon>Leptolyngbyales</taxon>
        <taxon>Trichocoleusaceae</taxon>
        <taxon>Trichocoleus</taxon>
    </lineage>
</organism>
<dbReference type="SUPFAM" id="SSF53335">
    <property type="entry name" value="S-adenosyl-L-methionine-dependent methyltransferases"/>
    <property type="match status" value="1"/>
</dbReference>
<dbReference type="PANTHER" id="PTHR32183:SF6">
    <property type="entry name" value="CYSTEINE SULFINATE DESULFINASE_CYSTEINE DESULFURASE AND RELATED ENZYMES"/>
    <property type="match status" value="1"/>
</dbReference>
<dbReference type="Proteomes" id="UP001464891">
    <property type="component" value="Unassembled WGS sequence"/>
</dbReference>
<comment type="caution">
    <text evidence="5">The sequence shown here is derived from an EMBL/GenBank/DDBJ whole genome shotgun (WGS) entry which is preliminary data.</text>
</comment>
<dbReference type="Pfam" id="PF05724">
    <property type="entry name" value="TPMT"/>
    <property type="match status" value="1"/>
</dbReference>
<dbReference type="GO" id="GO:0032259">
    <property type="term" value="P:methylation"/>
    <property type="evidence" value="ECO:0007669"/>
    <property type="project" value="UniProtKB-KW"/>
</dbReference>
<dbReference type="RefSeq" id="WP_190440060.1">
    <property type="nucleotide sequence ID" value="NZ_JAMPKM010000014.1"/>
</dbReference>
<name>A0ABV0JC71_9CYAN</name>
<keyword evidence="6" id="KW-1185">Reference proteome</keyword>
<gene>
    <name evidence="5" type="ORF">NC998_19990</name>
</gene>
<dbReference type="InterPro" id="IPR029063">
    <property type="entry name" value="SAM-dependent_MTases_sf"/>
</dbReference>
<evidence type="ECO:0000256" key="3">
    <source>
        <dbReference type="ARBA" id="ARBA00022679"/>
    </source>
</evidence>
<dbReference type="Gene3D" id="3.40.50.150">
    <property type="entry name" value="Vaccinia Virus protein VP39"/>
    <property type="match status" value="1"/>
</dbReference>
<protein>
    <submittedName>
        <fullName evidence="5">TPMT family class I SAM-dependent methyltransferase</fullName>
    </submittedName>
</protein>
<evidence type="ECO:0000313" key="5">
    <source>
        <dbReference type="EMBL" id="MEP0819384.1"/>
    </source>
</evidence>
<proteinExistence type="predicted"/>
<evidence type="ECO:0000256" key="4">
    <source>
        <dbReference type="ARBA" id="ARBA00022691"/>
    </source>
</evidence>
<accession>A0ABV0JC71</accession>
<sequence length="200" mass="22248">MVSVQEADYWQQRYREGTDRWDIGQAAPPFAKLLNSSPAPKSGRTAVLGCGRGYDALLFAAHGFEVMGFDFAPTAIAAATALAQTSQNPAQFLQRNIFDLATEFPGSFDYVIEHTCFCAIAPEQRPDYVQLVHTLLKPQGQLLALFFTHDRPGGPPFGITPVQIQQYFRPSFQILELAPVANSIPERQGEEQLGRFQRQD</sequence>
<reference evidence="5 6" key="1">
    <citation type="submission" date="2022-04" db="EMBL/GenBank/DDBJ databases">
        <title>Positive selection, recombination, and allopatry shape intraspecific diversity of widespread and dominant cyanobacteria.</title>
        <authorList>
            <person name="Wei J."/>
            <person name="Shu W."/>
            <person name="Hu C."/>
        </authorList>
    </citation>
    <scope>NUCLEOTIDE SEQUENCE [LARGE SCALE GENOMIC DNA]</scope>
    <source>
        <strain evidence="5 6">GB2-A4</strain>
    </source>
</reference>
<evidence type="ECO:0000256" key="1">
    <source>
        <dbReference type="ARBA" id="ARBA00022553"/>
    </source>
</evidence>
<keyword evidence="3" id="KW-0808">Transferase</keyword>
<dbReference type="PANTHER" id="PTHR32183">
    <property type="match status" value="1"/>
</dbReference>
<keyword evidence="1" id="KW-0597">Phosphoprotein</keyword>
<keyword evidence="2 5" id="KW-0489">Methyltransferase</keyword>
<dbReference type="EMBL" id="JAMPKM010000014">
    <property type="protein sequence ID" value="MEP0819384.1"/>
    <property type="molecule type" value="Genomic_DNA"/>
</dbReference>
<dbReference type="InterPro" id="IPR008854">
    <property type="entry name" value="TPMT"/>
</dbReference>
<dbReference type="GO" id="GO:0008168">
    <property type="term" value="F:methyltransferase activity"/>
    <property type="evidence" value="ECO:0007669"/>
    <property type="project" value="UniProtKB-KW"/>
</dbReference>